<proteinExistence type="predicted"/>
<dbReference type="PANTHER" id="PTHR42889">
    <property type="entry name" value="BLR3681 PROTEIN"/>
    <property type="match status" value="1"/>
</dbReference>
<dbReference type="Pfam" id="PF04909">
    <property type="entry name" value="Amidohydro_2"/>
    <property type="match status" value="1"/>
</dbReference>
<keyword evidence="3" id="KW-1185">Reference proteome</keyword>
<sequence>MLGDYFIVDGVIHGYNWSEPNWHIPEARFAAHGGFGGHRGLQPNPAWHLKWEEFSHDWQIDELEEAAFLESGTDLVVYHGTAIRDLWNDGHSADAKGVEWKKREPNRVMYYGGANPLDGKAALDEISRNRDNGADAVKIYPAFYHGHGDTRRISLDDPEFGYPFIEKAIDLGYKTIATHKAIPFGPVDVNHFDLADVPSAAGRYPEVNFEILHAGMAFVEETVLVLQSFPENTYVNLEGSNSLLLSQPKRFAHFLGQFLNVGAEDRIIISSGMTLVHSRPVFDAIINFEMPEDLQRDYGYPAVTPEMKQKFLGGNFMRLHGKDIPEFQKTVEGDYWDKRQKEEGTDHELWSHYRALAAAKQLETVR</sequence>
<comment type="caution">
    <text evidence="2">The sequence shown here is derived from an EMBL/GenBank/DDBJ whole genome shotgun (WGS) entry which is preliminary data.</text>
</comment>
<protein>
    <submittedName>
        <fullName evidence="2">Amidohydrolase family protein</fullName>
    </submittedName>
</protein>
<evidence type="ECO:0000313" key="3">
    <source>
        <dbReference type="Proteomes" id="UP001165586"/>
    </source>
</evidence>
<evidence type="ECO:0000313" key="2">
    <source>
        <dbReference type="EMBL" id="MCS5734536.1"/>
    </source>
</evidence>
<dbReference type="EMBL" id="JANLCJ010000004">
    <property type="protein sequence ID" value="MCS5734536.1"/>
    <property type="molecule type" value="Genomic_DNA"/>
</dbReference>
<dbReference type="SUPFAM" id="SSF51556">
    <property type="entry name" value="Metallo-dependent hydrolases"/>
    <property type="match status" value="1"/>
</dbReference>
<feature type="domain" description="Amidohydrolase-related" evidence="1">
    <location>
        <begin position="43"/>
        <end position="318"/>
    </location>
</feature>
<dbReference type="PANTHER" id="PTHR42889:SF1">
    <property type="entry name" value="BLR3681 PROTEIN"/>
    <property type="match status" value="1"/>
</dbReference>
<organism evidence="2 3">
    <name type="scientific">Herbiconiux daphne</name>
    <dbReference type="NCBI Taxonomy" id="2970914"/>
    <lineage>
        <taxon>Bacteria</taxon>
        <taxon>Bacillati</taxon>
        <taxon>Actinomycetota</taxon>
        <taxon>Actinomycetes</taxon>
        <taxon>Micrococcales</taxon>
        <taxon>Microbacteriaceae</taxon>
        <taxon>Herbiconiux</taxon>
    </lineage>
</organism>
<dbReference type="InterPro" id="IPR032466">
    <property type="entry name" value="Metal_Hydrolase"/>
</dbReference>
<gene>
    <name evidence="2" type="ORF">N1032_12380</name>
</gene>
<reference evidence="2" key="1">
    <citation type="submission" date="2022-08" db="EMBL/GenBank/DDBJ databases">
        <authorList>
            <person name="Deng Y."/>
            <person name="Han X.-F."/>
            <person name="Zhang Y.-Q."/>
        </authorList>
    </citation>
    <scope>NUCLEOTIDE SEQUENCE</scope>
    <source>
        <strain evidence="2">CPCC 203386</strain>
    </source>
</reference>
<dbReference type="Gene3D" id="3.20.20.140">
    <property type="entry name" value="Metal-dependent hydrolases"/>
    <property type="match status" value="1"/>
</dbReference>
<dbReference type="RefSeq" id="WP_259539400.1">
    <property type="nucleotide sequence ID" value="NZ_JANLCJ010000004.1"/>
</dbReference>
<evidence type="ECO:0000259" key="1">
    <source>
        <dbReference type="Pfam" id="PF04909"/>
    </source>
</evidence>
<dbReference type="Proteomes" id="UP001165586">
    <property type="component" value="Unassembled WGS sequence"/>
</dbReference>
<accession>A0ABT2H3L5</accession>
<name>A0ABT2H3L5_9MICO</name>
<dbReference type="InterPro" id="IPR006680">
    <property type="entry name" value="Amidohydro-rel"/>
</dbReference>